<feature type="domain" description="HTH araC/xylS-type" evidence="4">
    <location>
        <begin position="1"/>
        <end position="74"/>
    </location>
</feature>
<dbReference type="AlphaFoldDB" id="A0A4R2I4K8"/>
<gene>
    <name evidence="5" type="ORF">EV148_107145</name>
</gene>
<dbReference type="SMART" id="SM00342">
    <property type="entry name" value="HTH_ARAC"/>
    <property type="match status" value="1"/>
</dbReference>
<comment type="caution">
    <text evidence="5">The sequence shown here is derived from an EMBL/GenBank/DDBJ whole genome shotgun (WGS) entry which is preliminary data.</text>
</comment>
<proteinExistence type="predicted"/>
<dbReference type="Proteomes" id="UP000294862">
    <property type="component" value="Unassembled WGS sequence"/>
</dbReference>
<dbReference type="PROSITE" id="PS00041">
    <property type="entry name" value="HTH_ARAC_FAMILY_1"/>
    <property type="match status" value="1"/>
</dbReference>
<keyword evidence="2" id="KW-0238">DNA-binding</keyword>
<evidence type="ECO:0000256" key="3">
    <source>
        <dbReference type="ARBA" id="ARBA00023163"/>
    </source>
</evidence>
<dbReference type="PRINTS" id="PR00032">
    <property type="entry name" value="HTHARAC"/>
</dbReference>
<organism evidence="5 6">
    <name type="scientific">Dokdonella fugitiva</name>
    <dbReference type="NCBI Taxonomy" id="328517"/>
    <lineage>
        <taxon>Bacteria</taxon>
        <taxon>Pseudomonadati</taxon>
        <taxon>Pseudomonadota</taxon>
        <taxon>Gammaproteobacteria</taxon>
        <taxon>Lysobacterales</taxon>
        <taxon>Rhodanobacteraceae</taxon>
        <taxon>Dokdonella</taxon>
    </lineage>
</organism>
<dbReference type="Gene3D" id="1.10.10.60">
    <property type="entry name" value="Homeodomain-like"/>
    <property type="match status" value="2"/>
</dbReference>
<keyword evidence="3" id="KW-0804">Transcription</keyword>
<dbReference type="InterPro" id="IPR018060">
    <property type="entry name" value="HTH_AraC"/>
</dbReference>
<dbReference type="RefSeq" id="WP_199222781.1">
    <property type="nucleotide sequence ID" value="NZ_SLWQ01000007.1"/>
</dbReference>
<evidence type="ECO:0000256" key="2">
    <source>
        <dbReference type="ARBA" id="ARBA00023125"/>
    </source>
</evidence>
<dbReference type="InterPro" id="IPR050204">
    <property type="entry name" value="AraC_XylS_family_regulators"/>
</dbReference>
<reference evidence="5 6" key="1">
    <citation type="journal article" date="2015" name="Stand. Genomic Sci.">
        <title>Genomic Encyclopedia of Bacterial and Archaeal Type Strains, Phase III: the genomes of soil and plant-associated and newly described type strains.</title>
        <authorList>
            <person name="Whitman W.B."/>
            <person name="Woyke T."/>
            <person name="Klenk H.P."/>
            <person name="Zhou Y."/>
            <person name="Lilburn T.G."/>
            <person name="Beck B.J."/>
            <person name="De Vos P."/>
            <person name="Vandamme P."/>
            <person name="Eisen J.A."/>
            <person name="Garrity G."/>
            <person name="Hugenholtz P."/>
            <person name="Kyrpides N.C."/>
        </authorList>
    </citation>
    <scope>NUCLEOTIDE SEQUENCE [LARGE SCALE GENOMIC DNA]</scope>
    <source>
        <strain evidence="5 6">A3</strain>
    </source>
</reference>
<dbReference type="PROSITE" id="PS01124">
    <property type="entry name" value="HTH_ARAC_FAMILY_2"/>
    <property type="match status" value="1"/>
</dbReference>
<evidence type="ECO:0000313" key="6">
    <source>
        <dbReference type="Proteomes" id="UP000294862"/>
    </source>
</evidence>
<evidence type="ECO:0000256" key="1">
    <source>
        <dbReference type="ARBA" id="ARBA00023015"/>
    </source>
</evidence>
<accession>A0A4R2I4K8</accession>
<dbReference type="PANTHER" id="PTHR46796">
    <property type="entry name" value="HTH-TYPE TRANSCRIPTIONAL ACTIVATOR RHAS-RELATED"/>
    <property type="match status" value="1"/>
</dbReference>
<name>A0A4R2I4K8_9GAMM</name>
<dbReference type="InterPro" id="IPR018062">
    <property type="entry name" value="HTH_AraC-typ_CS"/>
</dbReference>
<keyword evidence="6" id="KW-1185">Reference proteome</keyword>
<dbReference type="Pfam" id="PF12833">
    <property type="entry name" value="HTH_18"/>
    <property type="match status" value="1"/>
</dbReference>
<protein>
    <submittedName>
        <fullName evidence="5">Helix-turn-helix protein</fullName>
    </submittedName>
</protein>
<dbReference type="InterPro" id="IPR009057">
    <property type="entry name" value="Homeodomain-like_sf"/>
</dbReference>
<dbReference type="EMBL" id="SLWQ01000007">
    <property type="protein sequence ID" value="TCO38857.1"/>
    <property type="molecule type" value="Genomic_DNA"/>
</dbReference>
<evidence type="ECO:0000259" key="4">
    <source>
        <dbReference type="PROSITE" id="PS01124"/>
    </source>
</evidence>
<dbReference type="GO" id="GO:0043565">
    <property type="term" value="F:sequence-specific DNA binding"/>
    <property type="evidence" value="ECO:0007669"/>
    <property type="project" value="InterPro"/>
</dbReference>
<dbReference type="GO" id="GO:0003700">
    <property type="term" value="F:DNA-binding transcription factor activity"/>
    <property type="evidence" value="ECO:0007669"/>
    <property type="project" value="InterPro"/>
</dbReference>
<evidence type="ECO:0000313" key="5">
    <source>
        <dbReference type="EMBL" id="TCO38857.1"/>
    </source>
</evidence>
<keyword evidence="1" id="KW-0805">Transcription regulation</keyword>
<dbReference type="InterPro" id="IPR020449">
    <property type="entry name" value="Tscrpt_reg_AraC-type_HTH"/>
</dbReference>
<sequence>MSPRHFSRLFADTFDSTPARYVERLRLERACVLLTSGTLAIDRIAATIGFASADAFRRAFRTRYGASPNDYRERFGH</sequence>
<dbReference type="SUPFAM" id="SSF46689">
    <property type="entry name" value="Homeodomain-like"/>
    <property type="match status" value="1"/>
</dbReference>